<gene>
    <name evidence="1" type="ORF">PXEA_LOCUS25131</name>
</gene>
<proteinExistence type="predicted"/>
<comment type="caution">
    <text evidence="1">The sequence shown here is derived from an EMBL/GenBank/DDBJ whole genome shotgun (WGS) entry which is preliminary data.</text>
</comment>
<sequence length="102" mass="11006">MVSGLLDKTDLGSTILDDVLLDLLCLIVEAHYKLAQRAIWLVSGELGQPGLSGSQQNSQRDIGEEKSWLHVPENMRELLVIQAASRQKAGLAGKGPKMAPVS</sequence>
<dbReference type="Proteomes" id="UP000784294">
    <property type="component" value="Unassembled WGS sequence"/>
</dbReference>
<evidence type="ECO:0000313" key="2">
    <source>
        <dbReference type="Proteomes" id="UP000784294"/>
    </source>
</evidence>
<name>A0A3S5BNB7_9PLAT</name>
<reference evidence="1" key="1">
    <citation type="submission" date="2018-11" db="EMBL/GenBank/DDBJ databases">
        <authorList>
            <consortium name="Pathogen Informatics"/>
        </authorList>
    </citation>
    <scope>NUCLEOTIDE SEQUENCE</scope>
</reference>
<keyword evidence="2" id="KW-1185">Reference proteome</keyword>
<dbReference type="AlphaFoldDB" id="A0A3S5BNB7"/>
<protein>
    <submittedName>
        <fullName evidence="1">Uncharacterized protein</fullName>
    </submittedName>
</protein>
<organism evidence="1 2">
    <name type="scientific">Protopolystoma xenopodis</name>
    <dbReference type="NCBI Taxonomy" id="117903"/>
    <lineage>
        <taxon>Eukaryota</taxon>
        <taxon>Metazoa</taxon>
        <taxon>Spiralia</taxon>
        <taxon>Lophotrochozoa</taxon>
        <taxon>Platyhelminthes</taxon>
        <taxon>Monogenea</taxon>
        <taxon>Polyopisthocotylea</taxon>
        <taxon>Polystomatidea</taxon>
        <taxon>Polystomatidae</taxon>
        <taxon>Protopolystoma</taxon>
    </lineage>
</organism>
<dbReference type="EMBL" id="CAAALY010125374">
    <property type="protein sequence ID" value="VEL31691.1"/>
    <property type="molecule type" value="Genomic_DNA"/>
</dbReference>
<evidence type="ECO:0000313" key="1">
    <source>
        <dbReference type="EMBL" id="VEL31691.1"/>
    </source>
</evidence>
<accession>A0A3S5BNB7</accession>